<keyword evidence="1" id="KW-0479">Metal-binding</keyword>
<dbReference type="AlphaFoldDB" id="A0A2G1QKY3"/>
<evidence type="ECO:0000256" key="1">
    <source>
        <dbReference type="ARBA" id="ARBA00022723"/>
    </source>
</evidence>
<dbReference type="Proteomes" id="UP000221168">
    <property type="component" value="Unassembled WGS sequence"/>
</dbReference>
<dbReference type="PANTHER" id="PTHR35848:SF9">
    <property type="entry name" value="SLL1358 PROTEIN"/>
    <property type="match status" value="1"/>
</dbReference>
<keyword evidence="4" id="KW-1185">Reference proteome</keyword>
<dbReference type="CDD" id="cd02224">
    <property type="entry name" value="cupin_SPO2919-like"/>
    <property type="match status" value="1"/>
</dbReference>
<sequence length="159" mass="16882">MTGKTAPLAIDAAGVAPREKASAYPEPFASRVAGRVKRQLGSVFGLTNLGINMTVLEPGAESSLLHRHSAVDEFVFILQGTPTLVTDQGEMELAPGMCAGFPKGGLAHHLVNRSNAEVTYLEISDRAPGDAGDYPADDLKAVQDGDGRWIFTRKDGTPY</sequence>
<dbReference type="PANTHER" id="PTHR35848">
    <property type="entry name" value="OXALATE-BINDING PROTEIN"/>
    <property type="match status" value="1"/>
</dbReference>
<dbReference type="InterPro" id="IPR051610">
    <property type="entry name" value="GPI/OXD"/>
</dbReference>
<dbReference type="RefSeq" id="WP_099307375.1">
    <property type="nucleotide sequence ID" value="NZ_PDVP01000010.1"/>
</dbReference>
<feature type="domain" description="Cupin type-2" evidence="2">
    <location>
        <begin position="54"/>
        <end position="123"/>
    </location>
</feature>
<name>A0A2G1QKY3_9HYPH</name>
<dbReference type="InterPro" id="IPR014710">
    <property type="entry name" value="RmlC-like_jellyroll"/>
</dbReference>
<dbReference type="Pfam" id="PF07883">
    <property type="entry name" value="Cupin_2"/>
    <property type="match status" value="1"/>
</dbReference>
<comment type="caution">
    <text evidence="3">The sequence shown here is derived from an EMBL/GenBank/DDBJ whole genome shotgun (WGS) entry which is preliminary data.</text>
</comment>
<dbReference type="GO" id="GO:0046872">
    <property type="term" value="F:metal ion binding"/>
    <property type="evidence" value="ECO:0007669"/>
    <property type="project" value="UniProtKB-KW"/>
</dbReference>
<evidence type="ECO:0000313" key="4">
    <source>
        <dbReference type="Proteomes" id="UP000221168"/>
    </source>
</evidence>
<gene>
    <name evidence="3" type="ORF">CSC94_16055</name>
</gene>
<dbReference type="OrthoDB" id="5290459at2"/>
<dbReference type="EMBL" id="PDVP01000010">
    <property type="protein sequence ID" value="PHP66110.1"/>
    <property type="molecule type" value="Genomic_DNA"/>
</dbReference>
<reference evidence="3 4" key="1">
    <citation type="submission" date="2017-10" db="EMBL/GenBank/DDBJ databases">
        <title>Sedimentibacterium mangrovi gen. nov., sp. nov., a novel member of family Phyllobacteriacea isolated from mangrove sediment.</title>
        <authorList>
            <person name="Liao H."/>
            <person name="Tian Y."/>
        </authorList>
    </citation>
    <scope>NUCLEOTIDE SEQUENCE [LARGE SCALE GENOMIC DNA]</scope>
    <source>
        <strain evidence="3 4">X9-2-2</strain>
    </source>
</reference>
<evidence type="ECO:0000259" key="2">
    <source>
        <dbReference type="Pfam" id="PF07883"/>
    </source>
</evidence>
<dbReference type="Gene3D" id="2.60.120.10">
    <property type="entry name" value="Jelly Rolls"/>
    <property type="match status" value="1"/>
</dbReference>
<evidence type="ECO:0000313" key="3">
    <source>
        <dbReference type="EMBL" id="PHP66110.1"/>
    </source>
</evidence>
<organism evidence="3 4">
    <name type="scientific">Zhengella mangrovi</name>
    <dbReference type="NCBI Taxonomy" id="1982044"/>
    <lineage>
        <taxon>Bacteria</taxon>
        <taxon>Pseudomonadati</taxon>
        <taxon>Pseudomonadota</taxon>
        <taxon>Alphaproteobacteria</taxon>
        <taxon>Hyphomicrobiales</taxon>
        <taxon>Notoacmeibacteraceae</taxon>
        <taxon>Zhengella</taxon>
    </lineage>
</organism>
<protein>
    <submittedName>
        <fullName evidence="3">Cupin</fullName>
    </submittedName>
</protein>
<proteinExistence type="predicted"/>
<accession>A0A2G1QKY3</accession>
<dbReference type="InterPro" id="IPR013096">
    <property type="entry name" value="Cupin_2"/>
</dbReference>
<dbReference type="InterPro" id="IPR011051">
    <property type="entry name" value="RmlC_Cupin_sf"/>
</dbReference>
<dbReference type="SUPFAM" id="SSF51182">
    <property type="entry name" value="RmlC-like cupins"/>
    <property type="match status" value="1"/>
</dbReference>